<dbReference type="Proteomes" id="UP000053029">
    <property type="component" value="Unassembled WGS sequence"/>
</dbReference>
<keyword evidence="2" id="KW-1185">Reference proteome</keyword>
<gene>
    <name evidence="1" type="ORF">Z517_05003</name>
</gene>
<evidence type="ECO:0008006" key="3">
    <source>
        <dbReference type="Google" id="ProtNLM"/>
    </source>
</evidence>
<name>A0A0D2F5M0_9EURO</name>
<organism evidence="1 2">
    <name type="scientific">Fonsecaea pedrosoi CBS 271.37</name>
    <dbReference type="NCBI Taxonomy" id="1442368"/>
    <lineage>
        <taxon>Eukaryota</taxon>
        <taxon>Fungi</taxon>
        <taxon>Dikarya</taxon>
        <taxon>Ascomycota</taxon>
        <taxon>Pezizomycotina</taxon>
        <taxon>Eurotiomycetes</taxon>
        <taxon>Chaetothyriomycetidae</taxon>
        <taxon>Chaetothyriales</taxon>
        <taxon>Herpotrichiellaceae</taxon>
        <taxon>Fonsecaea</taxon>
    </lineage>
</organism>
<proteinExistence type="predicted"/>
<dbReference type="VEuPathDB" id="FungiDB:Z517_05003"/>
<protein>
    <recommendedName>
        <fullName evidence="3">Nucleotidyltransferase</fullName>
    </recommendedName>
</protein>
<dbReference type="GeneID" id="25304493"/>
<dbReference type="SUPFAM" id="SSF81301">
    <property type="entry name" value="Nucleotidyltransferase"/>
    <property type="match status" value="1"/>
</dbReference>
<evidence type="ECO:0000313" key="1">
    <source>
        <dbReference type="EMBL" id="KIW81977.1"/>
    </source>
</evidence>
<dbReference type="RefSeq" id="XP_013285785.1">
    <property type="nucleotide sequence ID" value="XM_013430331.1"/>
</dbReference>
<dbReference type="OrthoDB" id="3259529at2759"/>
<reference evidence="1 2" key="1">
    <citation type="submission" date="2015-01" db="EMBL/GenBank/DDBJ databases">
        <title>The Genome Sequence of Fonsecaea pedrosoi CBS 271.37.</title>
        <authorList>
            <consortium name="The Broad Institute Genomics Platform"/>
            <person name="Cuomo C."/>
            <person name="de Hoog S."/>
            <person name="Gorbushina A."/>
            <person name="Stielow B."/>
            <person name="Teixiera M."/>
            <person name="Abouelleil A."/>
            <person name="Chapman S.B."/>
            <person name="Priest M."/>
            <person name="Young S.K."/>
            <person name="Wortman J."/>
            <person name="Nusbaum C."/>
            <person name="Birren B."/>
        </authorList>
    </citation>
    <scope>NUCLEOTIDE SEQUENCE [LARGE SCALE GENOMIC DNA]</scope>
    <source>
        <strain evidence="1 2">CBS 271.37</strain>
    </source>
</reference>
<evidence type="ECO:0000313" key="2">
    <source>
        <dbReference type="Proteomes" id="UP000053029"/>
    </source>
</evidence>
<dbReference type="EMBL" id="KN846971">
    <property type="protein sequence ID" value="KIW81977.1"/>
    <property type="molecule type" value="Genomic_DNA"/>
</dbReference>
<sequence>MAKEMRLYQAAVDLDKVLTDNGIGYGCFGGWAINVIGCDRGTKDIDCLVGAEKDDIARVFSDQPGWHQIPGQREDYIAFLVGEKTENVLVEMFPSTTKASVGTEAIKSMMQSIATRTVPVRGYSMRVLEIVYIFKGKVNAAANRSKVSDSNDIEYVHAHFESTLREHVHEINIQDVGKAIKRYPSLSKVFSNLGIDVKEAVEQAGSLEITSMHPPPFLCQKAMLE</sequence>
<dbReference type="AlphaFoldDB" id="A0A0D2F5M0"/>
<dbReference type="Gene3D" id="3.30.460.40">
    <property type="match status" value="1"/>
</dbReference>
<dbReference type="InterPro" id="IPR043519">
    <property type="entry name" value="NT_sf"/>
</dbReference>
<accession>A0A0D2F5M0</accession>
<dbReference type="HOGENOM" id="CLU_1219941_0_0_1"/>